<dbReference type="InterPro" id="IPR050708">
    <property type="entry name" value="T6SS_VgrG/RHS"/>
</dbReference>
<feature type="domain" description="Teneurin-like YD-shell" evidence="2">
    <location>
        <begin position="140"/>
        <end position="267"/>
    </location>
</feature>
<dbReference type="SUPFAM" id="SSF69304">
    <property type="entry name" value="Tricorn protease N-terminal domain"/>
    <property type="match status" value="1"/>
</dbReference>
<dbReference type="Proteomes" id="UP000287853">
    <property type="component" value="Unassembled WGS sequence"/>
</dbReference>
<name>A0A444IVE0_9BACT</name>
<evidence type="ECO:0000256" key="1">
    <source>
        <dbReference type="ARBA" id="ARBA00022737"/>
    </source>
</evidence>
<comment type="caution">
    <text evidence="3">The sequence shown here is derived from an EMBL/GenBank/DDBJ whole genome shotgun (WGS) entry which is preliminary data.</text>
</comment>
<accession>A0A444IVE0</accession>
<dbReference type="Pfam" id="PF25023">
    <property type="entry name" value="TEN_YD-shell"/>
    <property type="match status" value="2"/>
</dbReference>
<dbReference type="NCBIfam" id="TIGR01643">
    <property type="entry name" value="YD_repeat_2x"/>
    <property type="match status" value="7"/>
</dbReference>
<reference evidence="3 4" key="1">
    <citation type="submission" date="2017-01" db="EMBL/GenBank/DDBJ databases">
        <title>The cable genome- insights into the physiology and evolution of filamentous bacteria capable of sulfide oxidation via long distance electron transfer.</title>
        <authorList>
            <person name="Schreiber L."/>
            <person name="Bjerg J.T."/>
            <person name="Boggild A."/>
            <person name="Van De Vossenberg J."/>
            <person name="Meysman F."/>
            <person name="Nielsen L.P."/>
            <person name="Schramm A."/>
            <person name="Kjeldsen K.U."/>
        </authorList>
    </citation>
    <scope>NUCLEOTIDE SEQUENCE [LARGE SCALE GENOMIC DNA]</scope>
    <source>
        <strain evidence="3">MCF</strain>
    </source>
</reference>
<evidence type="ECO:0000313" key="3">
    <source>
        <dbReference type="EMBL" id="RWX44834.1"/>
    </source>
</evidence>
<dbReference type="InterPro" id="IPR006530">
    <property type="entry name" value="YD"/>
</dbReference>
<dbReference type="Gene3D" id="2.180.10.10">
    <property type="entry name" value="RHS repeat-associated core"/>
    <property type="match status" value="1"/>
</dbReference>
<evidence type="ECO:0000259" key="2">
    <source>
        <dbReference type="Pfam" id="PF25023"/>
    </source>
</evidence>
<dbReference type="NCBIfam" id="TIGR03696">
    <property type="entry name" value="Rhs_assc_core"/>
    <property type="match status" value="1"/>
</dbReference>
<organism evidence="3 4">
    <name type="scientific">Candidatus Electrothrix aarhusensis</name>
    <dbReference type="NCBI Taxonomy" id="1859131"/>
    <lineage>
        <taxon>Bacteria</taxon>
        <taxon>Pseudomonadati</taxon>
        <taxon>Thermodesulfobacteriota</taxon>
        <taxon>Desulfobulbia</taxon>
        <taxon>Desulfobulbales</taxon>
        <taxon>Desulfobulbaceae</taxon>
        <taxon>Candidatus Electrothrix</taxon>
    </lineage>
</organism>
<dbReference type="InterPro" id="IPR056823">
    <property type="entry name" value="TEN-like_YD-shell"/>
</dbReference>
<protein>
    <submittedName>
        <fullName evidence="3">RHS repeat-associated core domain-containing protein</fullName>
    </submittedName>
</protein>
<keyword evidence="4" id="KW-1185">Reference proteome</keyword>
<gene>
    <name evidence="3" type="ORF">H206_01266</name>
</gene>
<dbReference type="EMBL" id="MTKO01000087">
    <property type="protein sequence ID" value="RWX44834.1"/>
    <property type="molecule type" value="Genomic_DNA"/>
</dbReference>
<evidence type="ECO:0000313" key="4">
    <source>
        <dbReference type="Proteomes" id="UP000287853"/>
    </source>
</evidence>
<dbReference type="PANTHER" id="PTHR32305:SF15">
    <property type="entry name" value="PROTEIN RHSA-RELATED"/>
    <property type="match status" value="1"/>
</dbReference>
<dbReference type="PANTHER" id="PTHR32305">
    <property type="match status" value="1"/>
</dbReference>
<feature type="domain" description="Teneurin-like YD-shell" evidence="2">
    <location>
        <begin position="270"/>
        <end position="524"/>
    </location>
</feature>
<sequence>MAYDKTRNLVAVQDAYNRVIQSLSYDSRDNLLGITDALGNSSGLEYDELNRLKQSTDPLGRVVQMNYDALDRLSSTVDPLGGIAAQSFDADGRLIDITDPKGNRTSFAYDSNGRRISETSATGSTVKYTYTARDLLAKLTNARGQERQFTYDALGRLIAMSDPDGTVSYSYDVNSNVLTVSNADGTISREYDALDRVIKYTDSRGNVIRYEYDAVGNLSSLTYPDGKQVQYGYDAADRLVSVTDWNNRTTSYAYDKEGRLVLTTRPNGSTVARVYNEAGQLLQQKDAKAGGEVIVQYDYTYDKVGNIVEEKPTPAPEPMAISPAVMTYGPANLLATYNGLPVQHDADGNMVQGPLNRKAVSFVFDSRNRLRQVGSTVYTYNAENQRIAVTEGEAATRYIVNPNASLSQVLVREDQAGEKTYYVYGIGLIGQEKNGAYRSFHYDFRGSTVAMTDEAGKITHQYAYTAYGTVNAVQEEAFNPFRYVGQYGVMYEGNGLYYMRARYYQPELRRFLGEDPIWNKNLFAYVENNPVVGIDPSGLSVDELCLERYHDTFGRKLTDRYGQEMICNLNNNSIGGNYRNQDDAVRSVISYYLKRANYNYSRALSDIAATRRFVNNDNKVLRDADHYLFAYDIVASAPNGRTTLYKFLSDYLWVPGYSGIKYVGQSFFGMEGTRASRSEIKWGNYGAEEALRNTKAGLCPQPN</sequence>
<dbReference type="Pfam" id="PF05593">
    <property type="entry name" value="RHS_repeat"/>
    <property type="match status" value="2"/>
</dbReference>
<dbReference type="AlphaFoldDB" id="A0A444IVE0"/>
<keyword evidence="1" id="KW-0677">Repeat</keyword>
<dbReference type="InterPro" id="IPR031325">
    <property type="entry name" value="RHS_repeat"/>
</dbReference>
<proteinExistence type="predicted"/>
<dbReference type="InterPro" id="IPR022385">
    <property type="entry name" value="Rhs_assc_core"/>
</dbReference>